<keyword evidence="2" id="KW-0812">Transmembrane</keyword>
<evidence type="ECO:0000256" key="1">
    <source>
        <dbReference type="SAM" id="MobiDB-lite"/>
    </source>
</evidence>
<evidence type="ECO:0000256" key="2">
    <source>
        <dbReference type="SAM" id="Phobius"/>
    </source>
</evidence>
<keyword evidence="2" id="KW-0472">Membrane</keyword>
<dbReference type="EMBL" id="JBJXBP010000004">
    <property type="protein sequence ID" value="KAL3834105.1"/>
    <property type="molecule type" value="Genomic_DNA"/>
</dbReference>
<feature type="region of interest" description="Disordered" evidence="1">
    <location>
        <begin position="127"/>
        <end position="147"/>
    </location>
</feature>
<dbReference type="Proteomes" id="UP001634393">
    <property type="component" value="Unassembled WGS sequence"/>
</dbReference>
<dbReference type="PANTHER" id="PTHR36374:SF1">
    <property type="entry name" value="OS01G0969000 PROTEIN"/>
    <property type="match status" value="1"/>
</dbReference>
<keyword evidence="2" id="KW-1133">Transmembrane helix</keyword>
<accession>A0ABD3TBQ8</accession>
<protein>
    <recommendedName>
        <fullName evidence="5">Transmembrane protein</fullName>
    </recommendedName>
</protein>
<keyword evidence="4" id="KW-1185">Reference proteome</keyword>
<name>A0ABD3TBQ8_9LAMI</name>
<evidence type="ECO:0000313" key="3">
    <source>
        <dbReference type="EMBL" id="KAL3834105.1"/>
    </source>
</evidence>
<gene>
    <name evidence="3" type="ORF">ACJIZ3_008841</name>
</gene>
<organism evidence="3 4">
    <name type="scientific">Penstemon smallii</name>
    <dbReference type="NCBI Taxonomy" id="265156"/>
    <lineage>
        <taxon>Eukaryota</taxon>
        <taxon>Viridiplantae</taxon>
        <taxon>Streptophyta</taxon>
        <taxon>Embryophyta</taxon>
        <taxon>Tracheophyta</taxon>
        <taxon>Spermatophyta</taxon>
        <taxon>Magnoliopsida</taxon>
        <taxon>eudicotyledons</taxon>
        <taxon>Gunneridae</taxon>
        <taxon>Pentapetalae</taxon>
        <taxon>asterids</taxon>
        <taxon>lamiids</taxon>
        <taxon>Lamiales</taxon>
        <taxon>Plantaginaceae</taxon>
        <taxon>Cheloneae</taxon>
        <taxon>Penstemon</taxon>
    </lineage>
</organism>
<evidence type="ECO:0000313" key="4">
    <source>
        <dbReference type="Proteomes" id="UP001634393"/>
    </source>
</evidence>
<reference evidence="3 4" key="1">
    <citation type="submission" date="2024-12" db="EMBL/GenBank/DDBJ databases">
        <title>The unique morphological basis and parallel evolutionary history of personate flowers in Penstemon.</title>
        <authorList>
            <person name="Depatie T.H."/>
            <person name="Wessinger C.A."/>
        </authorList>
    </citation>
    <scope>NUCLEOTIDE SEQUENCE [LARGE SCALE GENOMIC DNA]</scope>
    <source>
        <strain evidence="3">WTNN_2</strain>
        <tissue evidence="3">Leaf</tissue>
    </source>
</reference>
<dbReference type="AlphaFoldDB" id="A0ABD3TBQ8"/>
<sequence>MAGPQNSVQGNPILAFFSNFLSSIKLPFPFPQKNNNNDKKIEVADFSSSSGHEPITNKLASVSEDETAIAYDKPDVTFPRKSDNLSSLKLESVDAERSTNPLILWQVYAIGGFFVLRWAWTRWNELKGQKKSNDDDDDDELPPPSSD</sequence>
<evidence type="ECO:0008006" key="5">
    <source>
        <dbReference type="Google" id="ProtNLM"/>
    </source>
</evidence>
<comment type="caution">
    <text evidence="3">The sequence shown here is derived from an EMBL/GenBank/DDBJ whole genome shotgun (WGS) entry which is preliminary data.</text>
</comment>
<dbReference type="PANTHER" id="PTHR36374">
    <property type="entry name" value="OS01G0969000 PROTEIN"/>
    <property type="match status" value="1"/>
</dbReference>
<feature type="transmembrane region" description="Helical" evidence="2">
    <location>
        <begin position="102"/>
        <end position="120"/>
    </location>
</feature>
<proteinExistence type="predicted"/>